<comment type="caution">
    <text evidence="2">The sequence shown here is derived from an EMBL/GenBank/DDBJ whole genome shotgun (WGS) entry which is preliminary data.</text>
</comment>
<name>A0ABW2FDB6_9BACL</name>
<feature type="region of interest" description="Disordered" evidence="1">
    <location>
        <begin position="295"/>
        <end position="323"/>
    </location>
</feature>
<organism evidence="2 3">
    <name type="scientific">Cohnella cellulosilytica</name>
    <dbReference type="NCBI Taxonomy" id="986710"/>
    <lineage>
        <taxon>Bacteria</taxon>
        <taxon>Bacillati</taxon>
        <taxon>Bacillota</taxon>
        <taxon>Bacilli</taxon>
        <taxon>Bacillales</taxon>
        <taxon>Paenibacillaceae</taxon>
        <taxon>Cohnella</taxon>
    </lineage>
</organism>
<protein>
    <submittedName>
        <fullName evidence="2">Uncharacterized protein</fullName>
    </submittedName>
</protein>
<proteinExistence type="predicted"/>
<feature type="region of interest" description="Disordered" evidence="1">
    <location>
        <begin position="497"/>
        <end position="516"/>
    </location>
</feature>
<dbReference type="RefSeq" id="WP_378107517.1">
    <property type="nucleotide sequence ID" value="NZ_JBHSUP010000026.1"/>
</dbReference>
<keyword evidence="3" id="KW-1185">Reference proteome</keyword>
<evidence type="ECO:0000313" key="2">
    <source>
        <dbReference type="EMBL" id="MFC7151223.1"/>
    </source>
</evidence>
<sequence>MKGKNKAVEWSAREIYFLKRLKGVDAPPGKSFAAVDMDIKNIYAEGVPYLIPDFASHFFMDVNESGSYPASTATWLAETPLAPPGEGSVSIRPDETIRGVLVFLVPDERIEQASLNYYDTTYGHIALSLVGAPPKREELALTKLPTSVTGKLSDTFGLTLKASSEMEKIENVELKRKTSVFKVIDAELNSNVQADLKLDPGQRFYLSVKTGKGPFLIPVNTATALLPYGLLRPVTIGPGSSNKARFAFQTPNALKSMPMDLYVDLYGGATVLPIGGKGAGAAGVGNGSGNSASVADAGNGAGDRSGAASAGNGSGNSSGSAKRSAYQGDGMALTVNALSRVRNIESGSGDYIVADVTIADIKDGSGTSGFRESFRLVAEGGQFADEPPELLPDPITDGLLLGIDKDWAVFDGTSRRGFLVFSLPAKQAELSWKLQSAYFSGLELPVTKDVFQEEGLLVKRVSPELDRKFDIQLSTALTEAISQYKALAAAQSSPNAAQTADLDAGNGPRETVPAPLPTVHGLQQMQSVKTLADFQALINGLKWLPASDYYYMYRNSPESVLTQGWGTEGDLANLTGGLLAKLGYSPSLRMVKLTDQGRQALMELGGVDKAELQDLPAWSYSDEQGKAKVFVVPFMKDLSELTGLVFLPAGQEGRSMTPVQSTISVYYKIKPKENKGVNAVAGDVAGALGGSESGGDPGIQEVRVLNTSLDLDQLGKEAVDIRVGGANGLYTAVLENQTIQIAGDQQIDPRKFKVVGVRIEVQLPQKKLVHETKLQEGEEIGGVFHTLAVNLPDLSAAATGTIQKAADRAYQAAKRPDDHSTLVWYTRNILYRFIASQTTYEDELAHSLDVTAGRTDKERVIVVTVRAKDGSSQLRTSVDLQQSANRLHRGTEESKRAFHIMSGLYASRFEGAVLPGNSADFMEVWSRSPDDAKLILSLPANRKEDLKYMEEKGFPELLQQRAKDSSNAMLIPDQATRIYGENRWAWLEIDPETYETIAVMDTGEHGGFADYLMALEPVSPTGDDYLVFMTGAFIGVSSSVWSVSAFSLELDDYKEIIKEAKKYTYGLGEVLGGMMDNKDLAKLEYYMSPLKLKMADAEFDYLAKHFEDVQVGKEVKGSADIVNFANGFKSGAAYYFKQAEASE</sequence>
<evidence type="ECO:0000256" key="1">
    <source>
        <dbReference type="SAM" id="MobiDB-lite"/>
    </source>
</evidence>
<evidence type="ECO:0000313" key="3">
    <source>
        <dbReference type="Proteomes" id="UP001596378"/>
    </source>
</evidence>
<dbReference type="Proteomes" id="UP001596378">
    <property type="component" value="Unassembled WGS sequence"/>
</dbReference>
<gene>
    <name evidence="2" type="ORF">ACFQMJ_22025</name>
</gene>
<dbReference type="EMBL" id="JBHTAI010000015">
    <property type="protein sequence ID" value="MFC7151223.1"/>
    <property type="molecule type" value="Genomic_DNA"/>
</dbReference>
<accession>A0ABW2FDB6</accession>
<reference evidence="3" key="1">
    <citation type="journal article" date="2019" name="Int. J. Syst. Evol. Microbiol.">
        <title>The Global Catalogue of Microorganisms (GCM) 10K type strain sequencing project: providing services to taxonomists for standard genome sequencing and annotation.</title>
        <authorList>
            <consortium name="The Broad Institute Genomics Platform"/>
            <consortium name="The Broad Institute Genome Sequencing Center for Infectious Disease"/>
            <person name="Wu L."/>
            <person name="Ma J."/>
        </authorList>
    </citation>
    <scope>NUCLEOTIDE SEQUENCE [LARGE SCALE GENOMIC DNA]</scope>
    <source>
        <strain evidence="3">KCTC 12907</strain>
    </source>
</reference>